<dbReference type="InterPro" id="IPR058779">
    <property type="entry name" value="Ig_NUP210_13th"/>
</dbReference>
<evidence type="ECO:0000256" key="9">
    <source>
        <dbReference type="SAM" id="Phobius"/>
    </source>
</evidence>
<feature type="domain" description="BIG2" evidence="11">
    <location>
        <begin position="443"/>
        <end position="521"/>
    </location>
</feature>
<dbReference type="InterPro" id="IPR055098">
    <property type="entry name" value="Ig_NUP210_3rd"/>
</dbReference>
<evidence type="ECO:0000259" key="11">
    <source>
        <dbReference type="SMART" id="SM00635"/>
    </source>
</evidence>
<dbReference type="eggNOG" id="KOG1833">
    <property type="taxonomic scope" value="Eukaryota"/>
</dbReference>
<dbReference type="InterPro" id="IPR055095">
    <property type="entry name" value="NUP210_Ig_C"/>
</dbReference>
<feature type="domain" description="BIG2" evidence="11">
    <location>
        <begin position="1085"/>
        <end position="1160"/>
    </location>
</feature>
<comment type="subcellular location">
    <subcellularLocation>
        <location evidence="1">Nucleus membrane</location>
        <topology evidence="1">Single-pass membrane protein</topology>
    </subcellularLocation>
</comment>
<comment type="similarity">
    <text evidence="2">Belongs to the NUP210 family.</text>
</comment>
<dbReference type="InterPro" id="IPR055099">
    <property type="entry name" value="Ig_NUP210_7th"/>
</dbReference>
<evidence type="ECO:0000256" key="3">
    <source>
        <dbReference type="ARBA" id="ARBA00022692"/>
    </source>
</evidence>
<dbReference type="SUPFAM" id="SSF49373">
    <property type="entry name" value="Invasin/intimin cell-adhesion fragments"/>
    <property type="match status" value="1"/>
</dbReference>
<keyword evidence="7" id="KW-0325">Glycoprotein</keyword>
<accession>A0A067QJ79</accession>
<dbReference type="Pfam" id="PF24935">
    <property type="entry name" value="Ig_NUP210_6th"/>
    <property type="match status" value="1"/>
</dbReference>
<evidence type="ECO:0000256" key="4">
    <source>
        <dbReference type="ARBA" id="ARBA00022729"/>
    </source>
</evidence>
<keyword evidence="13" id="KW-1185">Reference proteome</keyword>
<dbReference type="InterPro" id="IPR056898">
    <property type="entry name" value="Ig_NUP210_6th"/>
</dbReference>
<evidence type="ECO:0000313" key="13">
    <source>
        <dbReference type="Proteomes" id="UP000027135"/>
    </source>
</evidence>
<dbReference type="OMA" id="HNMYEGT"/>
<dbReference type="FunCoup" id="A0A067QJ79">
    <property type="interactions" value="1264"/>
</dbReference>
<dbReference type="Pfam" id="PF24991">
    <property type="entry name" value="Ig_NUP210_4th"/>
    <property type="match status" value="1"/>
</dbReference>
<dbReference type="Pfam" id="PF26182">
    <property type="entry name" value="Ig_NUP210_5th"/>
    <property type="match status" value="1"/>
</dbReference>
<evidence type="ECO:0000256" key="6">
    <source>
        <dbReference type="ARBA" id="ARBA00023136"/>
    </source>
</evidence>
<dbReference type="SMART" id="SM00635">
    <property type="entry name" value="BID_2"/>
    <property type="match status" value="2"/>
</dbReference>
<dbReference type="Pfam" id="PF22957">
    <property type="entry name" value="NUP210_Ig"/>
    <property type="match status" value="1"/>
</dbReference>
<feature type="signal peptide" evidence="10">
    <location>
        <begin position="1"/>
        <end position="22"/>
    </location>
</feature>
<dbReference type="InterPro" id="IPR003343">
    <property type="entry name" value="Big_2"/>
</dbReference>
<dbReference type="InParanoid" id="A0A067QJ79"/>
<dbReference type="InterPro" id="IPR055097">
    <property type="entry name" value="Ig_NUP210_2nd"/>
</dbReference>
<gene>
    <name evidence="12" type="ORF">L798_01389</name>
</gene>
<dbReference type="Pfam" id="PF26181">
    <property type="entry name" value="Ig_NUP210_13th"/>
    <property type="match status" value="1"/>
</dbReference>
<dbReference type="Pfam" id="PF22962">
    <property type="entry name" value="Ig_NUP210_7th"/>
    <property type="match status" value="1"/>
</dbReference>
<organism evidence="12 13">
    <name type="scientific">Zootermopsis nevadensis</name>
    <name type="common">Dampwood termite</name>
    <dbReference type="NCBI Taxonomy" id="136037"/>
    <lineage>
        <taxon>Eukaryota</taxon>
        <taxon>Metazoa</taxon>
        <taxon>Ecdysozoa</taxon>
        <taxon>Arthropoda</taxon>
        <taxon>Hexapoda</taxon>
        <taxon>Insecta</taxon>
        <taxon>Pterygota</taxon>
        <taxon>Neoptera</taxon>
        <taxon>Polyneoptera</taxon>
        <taxon>Dictyoptera</taxon>
        <taxon>Blattodea</taxon>
        <taxon>Blattoidea</taxon>
        <taxon>Termitoidae</taxon>
        <taxon>Termopsidae</taxon>
        <taxon>Zootermopsis</taxon>
    </lineage>
</organism>
<keyword evidence="8" id="KW-0539">Nucleus</keyword>
<dbReference type="InterPro" id="IPR057586">
    <property type="entry name" value="Ig_NUP210_16th"/>
</dbReference>
<dbReference type="PANTHER" id="PTHR23019">
    <property type="entry name" value="NUCLEAR PORE MEMBRANE GLYCOPROTEIN GP210-RELATED"/>
    <property type="match status" value="1"/>
</dbReference>
<evidence type="ECO:0000256" key="5">
    <source>
        <dbReference type="ARBA" id="ARBA00022989"/>
    </source>
</evidence>
<dbReference type="Pfam" id="PF22967">
    <property type="entry name" value="Ig_NUP210_1st"/>
    <property type="match status" value="1"/>
</dbReference>
<reference evidence="12 13" key="1">
    <citation type="journal article" date="2014" name="Nat. Commun.">
        <title>Molecular traces of alternative social organization in a termite genome.</title>
        <authorList>
            <person name="Terrapon N."/>
            <person name="Li C."/>
            <person name="Robertson H.M."/>
            <person name="Ji L."/>
            <person name="Meng X."/>
            <person name="Booth W."/>
            <person name="Chen Z."/>
            <person name="Childers C.P."/>
            <person name="Glastad K.M."/>
            <person name="Gokhale K."/>
            <person name="Gowin J."/>
            <person name="Gronenberg W."/>
            <person name="Hermansen R.A."/>
            <person name="Hu H."/>
            <person name="Hunt B.G."/>
            <person name="Huylmans A.K."/>
            <person name="Khalil S.M."/>
            <person name="Mitchell R.D."/>
            <person name="Munoz-Torres M.C."/>
            <person name="Mustard J.A."/>
            <person name="Pan H."/>
            <person name="Reese J.T."/>
            <person name="Scharf M.E."/>
            <person name="Sun F."/>
            <person name="Vogel H."/>
            <person name="Xiao J."/>
            <person name="Yang W."/>
            <person name="Yang Z."/>
            <person name="Yang Z."/>
            <person name="Zhou J."/>
            <person name="Zhu J."/>
            <person name="Brent C.S."/>
            <person name="Elsik C.G."/>
            <person name="Goodisman M.A."/>
            <person name="Liberles D.A."/>
            <person name="Roe R.M."/>
            <person name="Vargo E.L."/>
            <person name="Vilcinskas A."/>
            <person name="Wang J."/>
            <person name="Bornberg-Bauer E."/>
            <person name="Korb J."/>
            <person name="Zhang G."/>
            <person name="Liebig J."/>
        </authorList>
    </citation>
    <scope>NUCLEOTIDE SEQUENCE [LARGE SCALE GENOMIC DNA]</scope>
    <source>
        <tissue evidence="12">Whole organism</tissue>
    </source>
</reference>
<sequence>MAGSWKLFEIVILILVIFEVHAQNSKLNVPRVLLPLFKEFCTNFTLDVTGAGCYKWSTSRNDLIRLIQPENVDIASDCSSSVIVSAISKERTRNTAIVFAEDKRSGLILRCDVIVDAISSLNLVTITRELYMEEAPEAFEVRAYNDQGNEFSTLEGVEFHWSLTDWNFHQESSISNGCGVLRLITFRDSPYETPATIQAFDNIGKYGHIVLLEGIKTGAAKVSVRLPHSEYLHVPAIEVQLMVVANIIIDPADIYLLKGDSVQYRILQVHHGHLEEILLPSQQYFLELQDPGLAVLNDSTAVVTALKKGKTRVLLHDRNVDEKDAGIHIPSATITVNDPCYLTLAILPHQNWNLMVDEHYEITVEVYDSDDHKFHVGDGVQVSALIPEQYFHVEYSTANNTHHYGWPVEAGAAQVNATLEGVRDFSGILHPSPTISAVADMLIYNRIFIHPSEVALPWDPSIQHKLEVALNASGGDGSFTWKSYNTSVAMVTQTGIVKTQTLGQVKISAAMTRNLHNQDMATIHVLPASHLEIVEYMLEAEIGTAIYLHVALFADWPNTSHPANTRIPFTHCDDLPLIVKAWNDNFQNSSLKITPVGISCTTVAIIGHAVGTSKVSVSYIFNGHTMADSIVIGAYRPLTVMYPVSGETVLAIGTSREVMFSGGPYPWIGRSSEHVHQLMIQGEEQIVEITELDEKTVDSPDVYTYRILCRQLGKVDVTLHVTNMPSLGHSKSSVAMATIKVRCAKPHYVSLTSELKMPDSSSCPLNLNSEKLVTQNYKQVELLVMVKDEHGCVFDNITSLYFDWKVSHPSLATVWEKGTVLAEDIQEKDITLPHKYYQILKPKSKTGMTEVTVAVVAYQTHMLAHMDILPEDPPFGIANERGYIVTPEIKASLSLTLVNDTIITPNHTSVFNHPRNRVNLQVNQGSGYYEFVLSSEEIADVIYLESTRVLEVIPKVDGLLKLALVDLCLVSKPAIAEIQVLGVGNIKVEVAERVERGQYVSAIVHLYDTMENLLPVPSAEFLDLRPVTDSGIIGVKLHQQDKKSLLSLGEIRYLVTGLELGETGLKFISGRGKREIQSQRVFVQVFPPLRLFPRNMTLTVWSKLQITSHGGPRSDANVEYSVASADIVSISTSGVVTGDKLGATVITGKAVGVNKVTGQRVVYSQDSINVHVIEIQGIKVYTPLTRLKTGSTMPVWAQGIPDVLSPIIIGSMDPPLRFSWSVTAREVGVVQHVFEDFGLVIPQEDMVSMRFSAMTAGRTLLRMDVYLPPEMGGRVDIPEFQDSLEIEVFEELFLIHPPYPLSQQSPLLVLAPNSEVQLKTNRDGLAQQVTYSLGGKILTTGHSSDNETVSKALMESDQFLTVEPTGLVRSHSRLGRSVIMVVSKEDFGIKQILSVSVEVKEVLYIMLTAHKIVHVEDEESLEFIPRGFEIQFTVSYHDSSGSPFTATKSSIKLRTNRFDLAQVRSAEAKNSLIANLVDEGHTLLKVWDAQTPQQAADYVKFNVRDVIFPEKAKDLLHIRSLTVGDIVCFSIPLSSLDGVHGMWETDNENVLTLDPVLGTGKVQGVGSVVVKHRLGSVHTLVNLETLPMNLITFLEPSNKTLINTDLNHEFRVPIVLGNVKDKDKIGNLITRNGTCPVKYHATSFPFMCELRFDTPVAEVDIQDVFAVHQDFDTHTGTYGCVIISSGVPTFNKSVLHTNFSLQVFSGSMLSKPLKIPFLPTVYVHAKQVNLSDARMSAYITVSGRPGVLKQLKVSPHNREDFLTVSGPEIMDTTEVHYQVQLTEKYWKEGDLTIPLSVIVKSAITFQNIEVPVKVRLVGESAWSQGSCIMSKLGLPISDTVYYYRHTFTIIGSLIIIFLVTSYAYHRYIHFMVQPVPLQHMPSIQASTVMPSSTSLAEAVAASQTTYHPSLTYGNRTLVQGSSIDPVYGDPQLYYQPSELRNIRNRKLF</sequence>
<keyword evidence="6 9" id="KW-0472">Membrane</keyword>
<keyword evidence="5 9" id="KW-1133">Transmembrane helix</keyword>
<dbReference type="OrthoDB" id="361283at2759"/>
<dbReference type="InterPro" id="IPR056897">
    <property type="entry name" value="Ig_NUP210_4th"/>
</dbReference>
<feature type="transmembrane region" description="Helical" evidence="9">
    <location>
        <begin position="1841"/>
        <end position="1864"/>
    </location>
</feature>
<dbReference type="Proteomes" id="UP000027135">
    <property type="component" value="Unassembled WGS sequence"/>
</dbReference>
<dbReference type="EMBL" id="KK853284">
    <property type="protein sequence ID" value="KDR08996.1"/>
    <property type="molecule type" value="Genomic_DNA"/>
</dbReference>
<keyword evidence="4 10" id="KW-0732">Signal</keyword>
<proteinExistence type="inferred from homology"/>
<dbReference type="Pfam" id="PF22969">
    <property type="entry name" value="Ig_NUP210_2nd"/>
    <property type="match status" value="1"/>
</dbReference>
<dbReference type="InterPro" id="IPR008964">
    <property type="entry name" value="Invasin/intimin_cell_adhesion"/>
</dbReference>
<dbReference type="Pfam" id="PF24902">
    <property type="entry name" value="Ig_NUP210_9th"/>
    <property type="match status" value="1"/>
</dbReference>
<dbReference type="InterPro" id="IPR056899">
    <property type="entry name" value="Ig_NUP210_9th"/>
</dbReference>
<dbReference type="InterPro" id="IPR055094">
    <property type="entry name" value="NUP210_Ig15"/>
</dbReference>
<dbReference type="Pfam" id="PF22959">
    <property type="entry name" value="Ig_NUP210_15th"/>
    <property type="match status" value="1"/>
</dbReference>
<dbReference type="PANTHER" id="PTHR23019:SF0">
    <property type="entry name" value="NUCLEAR PORE MEMBRANE GLYCOPROTEIN 210"/>
    <property type="match status" value="1"/>
</dbReference>
<evidence type="ECO:0000256" key="8">
    <source>
        <dbReference type="ARBA" id="ARBA00023242"/>
    </source>
</evidence>
<protein>
    <submittedName>
        <fullName evidence="12">Nuclear pore membrane glycoprotein 210</fullName>
    </submittedName>
</protein>
<keyword evidence="3 9" id="KW-0812">Transmembrane</keyword>
<name>A0A067QJ79_ZOONE</name>
<evidence type="ECO:0000256" key="2">
    <source>
        <dbReference type="ARBA" id="ARBA00007313"/>
    </source>
</evidence>
<evidence type="ECO:0000256" key="10">
    <source>
        <dbReference type="SAM" id="SignalP"/>
    </source>
</evidence>
<feature type="chain" id="PRO_5001648090" evidence="10">
    <location>
        <begin position="23"/>
        <end position="1948"/>
    </location>
</feature>
<dbReference type="InterPro" id="IPR045197">
    <property type="entry name" value="NUP210-like"/>
</dbReference>
<evidence type="ECO:0000313" key="12">
    <source>
        <dbReference type="EMBL" id="KDR08996.1"/>
    </source>
</evidence>
<evidence type="ECO:0000256" key="7">
    <source>
        <dbReference type="ARBA" id="ARBA00023180"/>
    </source>
</evidence>
<dbReference type="InterPro" id="IPR055096">
    <property type="entry name" value="Ig_NUP210_1st"/>
</dbReference>
<dbReference type="Pfam" id="PF25354">
    <property type="entry name" value="Ig_NUP210_16th"/>
    <property type="match status" value="1"/>
</dbReference>
<dbReference type="GO" id="GO:0031965">
    <property type="term" value="C:nuclear membrane"/>
    <property type="evidence" value="ECO:0007669"/>
    <property type="project" value="UniProtKB-SubCell"/>
</dbReference>
<dbReference type="STRING" id="136037.A0A067QJ79"/>
<dbReference type="Pfam" id="PF22963">
    <property type="entry name" value="Ig_NUP210_3rd"/>
    <property type="match status" value="1"/>
</dbReference>
<dbReference type="GO" id="GO:0005643">
    <property type="term" value="C:nuclear pore"/>
    <property type="evidence" value="ECO:0007669"/>
    <property type="project" value="TreeGrafter"/>
</dbReference>
<dbReference type="Gene3D" id="2.60.40.1080">
    <property type="match status" value="1"/>
</dbReference>
<evidence type="ECO:0000256" key="1">
    <source>
        <dbReference type="ARBA" id="ARBA00004590"/>
    </source>
</evidence>